<dbReference type="Proteomes" id="UP000694549">
    <property type="component" value="Unplaced"/>
</dbReference>
<organism evidence="1 2">
    <name type="scientific">Anas zonorhyncha</name>
    <name type="common">Eastern spot-billed duck</name>
    <dbReference type="NCBI Taxonomy" id="75864"/>
    <lineage>
        <taxon>Eukaryota</taxon>
        <taxon>Metazoa</taxon>
        <taxon>Chordata</taxon>
        <taxon>Craniata</taxon>
        <taxon>Vertebrata</taxon>
        <taxon>Euteleostomi</taxon>
        <taxon>Archelosauria</taxon>
        <taxon>Archosauria</taxon>
        <taxon>Dinosauria</taxon>
        <taxon>Saurischia</taxon>
        <taxon>Theropoda</taxon>
        <taxon>Coelurosauria</taxon>
        <taxon>Aves</taxon>
        <taxon>Neognathae</taxon>
        <taxon>Galloanserae</taxon>
        <taxon>Anseriformes</taxon>
        <taxon>Anatidae</taxon>
        <taxon>Anatinae</taxon>
        <taxon>Anas</taxon>
    </lineage>
</organism>
<keyword evidence="2" id="KW-1185">Reference proteome</keyword>
<proteinExistence type="predicted"/>
<sequence length="94" mass="11051">MTFNRDFYYDGYYSPFGYEDQYSLGGLNGYRFGSPYGFYRDQYRYGSPYGYRSFGNLCGSRGLNVYGGYYGNGDFLNFGYGYPFFSQFGNRYSY</sequence>
<reference evidence="1" key="2">
    <citation type="submission" date="2025-09" db="UniProtKB">
        <authorList>
            <consortium name="Ensembl"/>
        </authorList>
    </citation>
    <scope>IDENTIFICATION</scope>
</reference>
<dbReference type="Ensembl" id="ENSAZOT00000023920.1">
    <property type="protein sequence ID" value="ENSAZOP00000022255.1"/>
    <property type="gene ID" value="ENSAZOG00000014423.1"/>
</dbReference>
<protein>
    <submittedName>
        <fullName evidence="1">Uncharacterized protein</fullName>
    </submittedName>
</protein>
<reference evidence="1" key="1">
    <citation type="submission" date="2025-08" db="UniProtKB">
        <authorList>
            <consortium name="Ensembl"/>
        </authorList>
    </citation>
    <scope>IDENTIFICATION</scope>
</reference>
<evidence type="ECO:0000313" key="2">
    <source>
        <dbReference type="Proteomes" id="UP000694549"/>
    </source>
</evidence>
<dbReference type="AlphaFoldDB" id="A0A8B9VH78"/>
<evidence type="ECO:0000313" key="1">
    <source>
        <dbReference type="Ensembl" id="ENSAZOP00000022255.1"/>
    </source>
</evidence>
<accession>A0A8B9VH78</accession>
<name>A0A8B9VH78_9AVES</name>